<dbReference type="EMBL" id="GDJX01025908">
    <property type="protein sequence ID" value="JAT42028.1"/>
    <property type="molecule type" value="Transcribed_RNA"/>
</dbReference>
<dbReference type="PANTHER" id="PTHR46344">
    <property type="entry name" value="OS02G0202900 PROTEIN"/>
    <property type="match status" value="1"/>
</dbReference>
<evidence type="ECO:0000256" key="3">
    <source>
        <dbReference type="SAM" id="MobiDB-lite"/>
    </source>
</evidence>
<proteinExistence type="predicted"/>
<dbReference type="SUPFAM" id="SSF117281">
    <property type="entry name" value="Kelch motif"/>
    <property type="match status" value="1"/>
</dbReference>
<dbReference type="Pfam" id="PF01344">
    <property type="entry name" value="Kelch_1"/>
    <property type="match status" value="1"/>
</dbReference>
<evidence type="ECO:0000256" key="1">
    <source>
        <dbReference type="ARBA" id="ARBA00022441"/>
    </source>
</evidence>
<feature type="region of interest" description="Disordered" evidence="3">
    <location>
        <begin position="1"/>
        <end position="45"/>
    </location>
</feature>
<evidence type="ECO:0000256" key="2">
    <source>
        <dbReference type="ARBA" id="ARBA00022737"/>
    </source>
</evidence>
<dbReference type="InterPro" id="IPR036047">
    <property type="entry name" value="F-box-like_dom_sf"/>
</dbReference>
<sequence length="265" mass="28152">DAAADMASPANSGPEPGNRPLPTSVSTMEDPAEATGKPARDGGQLIPGLPDEVAEYCLLRLPFPYLSAARSVSSSWKLAVSAPAFLQAREALSLSLPYLFVFAFHRSTFHLRWRAFDPSTRRWFPLPPMPLPDAPAPVCPPAFACAASPRRGELFVLGGLRSDTQAPLRTLLTYRAATNSWSPAAPMPTPRAFLAAGCVGGEVFALGGYAAAAGDGDAVGTVERYDPEADRWSPAAGMVRGMSRYDAAAVGGRLYVTEGWRGPFR</sequence>
<reference evidence="5" key="1">
    <citation type="submission" date="2015-07" db="EMBL/GenBank/DDBJ databases">
        <title>Transcriptome Assembly of Anthurium amnicola.</title>
        <authorList>
            <person name="Suzuki J."/>
        </authorList>
    </citation>
    <scope>NUCLEOTIDE SEQUENCE</scope>
</reference>
<feature type="domain" description="F-box" evidence="4">
    <location>
        <begin position="49"/>
        <end position="89"/>
    </location>
</feature>
<dbReference type="Gene3D" id="2.120.10.80">
    <property type="entry name" value="Kelch-type beta propeller"/>
    <property type="match status" value="1"/>
</dbReference>
<keyword evidence="1" id="KW-0880">Kelch repeat</keyword>
<feature type="non-terminal residue" evidence="5">
    <location>
        <position position="265"/>
    </location>
</feature>
<organism evidence="5">
    <name type="scientific">Anthurium amnicola</name>
    <dbReference type="NCBI Taxonomy" id="1678845"/>
    <lineage>
        <taxon>Eukaryota</taxon>
        <taxon>Viridiplantae</taxon>
        <taxon>Streptophyta</taxon>
        <taxon>Embryophyta</taxon>
        <taxon>Tracheophyta</taxon>
        <taxon>Spermatophyta</taxon>
        <taxon>Magnoliopsida</taxon>
        <taxon>Liliopsida</taxon>
        <taxon>Araceae</taxon>
        <taxon>Pothoideae</taxon>
        <taxon>Potheae</taxon>
        <taxon>Anthurium</taxon>
    </lineage>
</organism>
<protein>
    <submittedName>
        <fullName evidence="5">F-box protein AFR</fullName>
    </submittedName>
</protein>
<dbReference type="InterPro" id="IPR015915">
    <property type="entry name" value="Kelch-typ_b-propeller"/>
</dbReference>
<dbReference type="SMART" id="SM00256">
    <property type="entry name" value="FBOX"/>
    <property type="match status" value="1"/>
</dbReference>
<dbReference type="AlphaFoldDB" id="A0A1D1XI02"/>
<dbReference type="SUPFAM" id="SSF81383">
    <property type="entry name" value="F-box domain"/>
    <property type="match status" value="1"/>
</dbReference>
<accession>A0A1D1XI02</accession>
<evidence type="ECO:0000313" key="5">
    <source>
        <dbReference type="EMBL" id="JAT42028.1"/>
    </source>
</evidence>
<dbReference type="CDD" id="cd22152">
    <property type="entry name" value="F-box_AtAFR-like"/>
    <property type="match status" value="1"/>
</dbReference>
<dbReference type="SMART" id="SM00612">
    <property type="entry name" value="Kelch"/>
    <property type="match status" value="2"/>
</dbReference>
<dbReference type="Pfam" id="PF00646">
    <property type="entry name" value="F-box"/>
    <property type="match status" value="1"/>
</dbReference>
<gene>
    <name evidence="5" type="primary">AFR_1</name>
    <name evidence="5" type="ORF">g.34721</name>
</gene>
<dbReference type="InterPro" id="IPR001810">
    <property type="entry name" value="F-box_dom"/>
</dbReference>
<evidence type="ECO:0000259" key="4">
    <source>
        <dbReference type="SMART" id="SM00256"/>
    </source>
</evidence>
<dbReference type="InterPro" id="IPR006652">
    <property type="entry name" value="Kelch_1"/>
</dbReference>
<dbReference type="PANTHER" id="PTHR46344:SF4">
    <property type="entry name" value="OS07G0153400 PROTEIN"/>
    <property type="match status" value="1"/>
</dbReference>
<keyword evidence="2" id="KW-0677">Repeat</keyword>
<name>A0A1D1XI02_9ARAE</name>
<feature type="non-terminal residue" evidence="5">
    <location>
        <position position="1"/>
    </location>
</feature>